<dbReference type="Proteomes" id="UP001206925">
    <property type="component" value="Unassembled WGS sequence"/>
</dbReference>
<feature type="non-terminal residue" evidence="1">
    <location>
        <position position="33"/>
    </location>
</feature>
<gene>
    <name evidence="1" type="ORF">M8C21_024500</name>
</gene>
<organism evidence="1 2">
    <name type="scientific">Ambrosia artemisiifolia</name>
    <name type="common">Common ragweed</name>
    <dbReference type="NCBI Taxonomy" id="4212"/>
    <lineage>
        <taxon>Eukaryota</taxon>
        <taxon>Viridiplantae</taxon>
        <taxon>Streptophyta</taxon>
        <taxon>Embryophyta</taxon>
        <taxon>Tracheophyta</taxon>
        <taxon>Spermatophyta</taxon>
        <taxon>Magnoliopsida</taxon>
        <taxon>eudicotyledons</taxon>
        <taxon>Gunneridae</taxon>
        <taxon>Pentapetalae</taxon>
        <taxon>asterids</taxon>
        <taxon>campanulids</taxon>
        <taxon>Asterales</taxon>
        <taxon>Asteraceae</taxon>
        <taxon>Asteroideae</taxon>
        <taxon>Heliantheae alliance</taxon>
        <taxon>Heliantheae</taxon>
        <taxon>Ambrosia</taxon>
    </lineage>
</organism>
<name>A0AAD5BU33_AMBAR</name>
<dbReference type="AlphaFoldDB" id="A0AAD5BU33"/>
<evidence type="ECO:0000313" key="1">
    <source>
        <dbReference type="EMBL" id="KAI7729500.1"/>
    </source>
</evidence>
<dbReference type="EMBL" id="JAMZMK010010989">
    <property type="protein sequence ID" value="KAI7729500.1"/>
    <property type="molecule type" value="Genomic_DNA"/>
</dbReference>
<reference evidence="1" key="1">
    <citation type="submission" date="2022-06" db="EMBL/GenBank/DDBJ databases">
        <title>Uncovering the hologenomic basis of an extraordinary plant invasion.</title>
        <authorList>
            <person name="Bieker V.C."/>
            <person name="Martin M.D."/>
            <person name="Gilbert T."/>
            <person name="Hodgins K."/>
            <person name="Battlay P."/>
            <person name="Petersen B."/>
            <person name="Wilson J."/>
        </authorList>
    </citation>
    <scope>NUCLEOTIDE SEQUENCE</scope>
    <source>
        <strain evidence="1">AA19_3_7</strain>
        <tissue evidence="1">Leaf</tissue>
    </source>
</reference>
<comment type="caution">
    <text evidence="1">The sequence shown here is derived from an EMBL/GenBank/DDBJ whole genome shotgun (WGS) entry which is preliminary data.</text>
</comment>
<sequence>MMGCIHAYICFENKYTQPGRFGRFLSRLKIRAL</sequence>
<protein>
    <submittedName>
        <fullName evidence="1">Uncharacterized protein</fullName>
    </submittedName>
</protein>
<proteinExistence type="predicted"/>
<evidence type="ECO:0000313" key="2">
    <source>
        <dbReference type="Proteomes" id="UP001206925"/>
    </source>
</evidence>
<accession>A0AAD5BU33</accession>
<keyword evidence="2" id="KW-1185">Reference proteome</keyword>